<dbReference type="Pfam" id="PF00074">
    <property type="entry name" value="RnaseA"/>
    <property type="match status" value="1"/>
</dbReference>
<dbReference type="OrthoDB" id="8573660at2759"/>
<proteinExistence type="inferred from homology"/>
<evidence type="ECO:0000256" key="2">
    <source>
        <dbReference type="ARBA" id="ARBA00005600"/>
    </source>
</evidence>
<sequence>MFLWSPELCWLFPTHAWGPAWTLLLIARYQEALLTQLLPGLSPPTLPLLSLAGFYIKCSKTCRRIRVRFSSAEAEIHRSDDRKGTRTWVNPVTDVAMALRRPGPLLFLTLILLAAGLAQLIRPPDSYRKFVSEHVDFPKTRPPSGQSYCDHMMRRLSQKIHMCKLTHTYIHAPASQLRAICTTGGRCNQYNECDSNAAYPLTTCQVRSPPRPPSCVYRGIPQTRRIRVACNRGLPVRFIRVL</sequence>
<keyword evidence="4" id="KW-1015">Disulfide bond</keyword>
<dbReference type="GO" id="GO:0005576">
    <property type="term" value="C:extracellular region"/>
    <property type="evidence" value="ECO:0007669"/>
    <property type="project" value="UniProtKB-SubCell"/>
</dbReference>
<dbReference type="GO" id="GO:0003676">
    <property type="term" value="F:nucleic acid binding"/>
    <property type="evidence" value="ECO:0007669"/>
    <property type="project" value="InterPro"/>
</dbReference>
<evidence type="ECO:0000256" key="3">
    <source>
        <dbReference type="ARBA" id="ARBA00022525"/>
    </source>
</evidence>
<accession>A0A8C3FQS4</accession>
<dbReference type="Ensembl" id="ENSCPBT00000015042.1">
    <property type="protein sequence ID" value="ENSCPBP00000012638.1"/>
    <property type="gene ID" value="ENSCPBG00000009526.1"/>
</dbReference>
<dbReference type="Proteomes" id="UP000694380">
    <property type="component" value="Unplaced"/>
</dbReference>
<dbReference type="InterPro" id="IPR036816">
    <property type="entry name" value="RNaseA-like_dom_sf"/>
</dbReference>
<dbReference type="PANTHER" id="PTHR11437">
    <property type="entry name" value="RIBONUCLEASE"/>
    <property type="match status" value="1"/>
</dbReference>
<dbReference type="CDD" id="cd06265">
    <property type="entry name" value="RNase_A_canonical"/>
    <property type="match status" value="1"/>
</dbReference>
<dbReference type="Gene3D" id="3.10.130.10">
    <property type="entry name" value="Ribonuclease A-like domain"/>
    <property type="match status" value="1"/>
</dbReference>
<reference evidence="5" key="1">
    <citation type="submission" date="2025-08" db="UniProtKB">
        <authorList>
            <consortium name="Ensembl"/>
        </authorList>
    </citation>
    <scope>IDENTIFICATION</scope>
</reference>
<comment type="subcellular location">
    <subcellularLocation>
        <location evidence="1">Secreted</location>
    </subcellularLocation>
</comment>
<reference evidence="5" key="2">
    <citation type="submission" date="2025-09" db="UniProtKB">
        <authorList>
            <consortium name="Ensembl"/>
        </authorList>
    </citation>
    <scope>IDENTIFICATION</scope>
</reference>
<dbReference type="PRINTS" id="PR00794">
    <property type="entry name" value="RIBONUCLEASE"/>
</dbReference>
<dbReference type="GO" id="GO:0050830">
    <property type="term" value="P:defense response to Gram-positive bacterium"/>
    <property type="evidence" value="ECO:0007669"/>
    <property type="project" value="TreeGrafter"/>
</dbReference>
<dbReference type="InterPro" id="IPR001427">
    <property type="entry name" value="RNaseA"/>
</dbReference>
<gene>
    <name evidence="5" type="primary">LOC101945233</name>
</gene>
<protein>
    <submittedName>
        <fullName evidence="5">Uncharacterized protein</fullName>
    </submittedName>
</protein>
<keyword evidence="3" id="KW-0964">Secreted</keyword>
<evidence type="ECO:0000313" key="5">
    <source>
        <dbReference type="Ensembl" id="ENSCPBP00000012638.1"/>
    </source>
</evidence>
<dbReference type="SMART" id="SM00092">
    <property type="entry name" value="RNAse_Pc"/>
    <property type="match status" value="1"/>
</dbReference>
<dbReference type="SUPFAM" id="SSF54076">
    <property type="entry name" value="RNase A-like"/>
    <property type="match status" value="1"/>
</dbReference>
<evidence type="ECO:0000256" key="1">
    <source>
        <dbReference type="ARBA" id="ARBA00004613"/>
    </source>
</evidence>
<comment type="similarity">
    <text evidence="2">Belongs to the pancreatic ribonuclease family.</text>
</comment>
<name>A0A8C3FQS4_CHRPI</name>
<dbReference type="AlphaFoldDB" id="A0A8C3FQS4"/>
<dbReference type="PANTHER" id="PTHR11437:SF10">
    <property type="entry name" value="ANGIOGENIN-RELATED"/>
    <property type="match status" value="1"/>
</dbReference>
<keyword evidence="6" id="KW-1185">Reference proteome</keyword>
<dbReference type="GO" id="GO:0004540">
    <property type="term" value="F:RNA nuclease activity"/>
    <property type="evidence" value="ECO:0007669"/>
    <property type="project" value="TreeGrafter"/>
</dbReference>
<dbReference type="InterPro" id="IPR023412">
    <property type="entry name" value="RNaseA_domain"/>
</dbReference>
<dbReference type="GeneTree" id="ENSGT00940000157645"/>
<evidence type="ECO:0000256" key="4">
    <source>
        <dbReference type="ARBA" id="ARBA00023157"/>
    </source>
</evidence>
<organism evidence="5 6">
    <name type="scientific">Chrysemys picta bellii</name>
    <name type="common">Western painted turtle</name>
    <name type="synonym">Emys bellii</name>
    <dbReference type="NCBI Taxonomy" id="8478"/>
    <lineage>
        <taxon>Eukaryota</taxon>
        <taxon>Metazoa</taxon>
        <taxon>Chordata</taxon>
        <taxon>Craniata</taxon>
        <taxon>Vertebrata</taxon>
        <taxon>Euteleostomi</taxon>
        <taxon>Archelosauria</taxon>
        <taxon>Testudinata</taxon>
        <taxon>Testudines</taxon>
        <taxon>Cryptodira</taxon>
        <taxon>Durocryptodira</taxon>
        <taxon>Testudinoidea</taxon>
        <taxon>Emydidae</taxon>
        <taxon>Chrysemys</taxon>
    </lineage>
</organism>
<evidence type="ECO:0000313" key="6">
    <source>
        <dbReference type="Proteomes" id="UP000694380"/>
    </source>
</evidence>